<keyword evidence="2" id="KW-1185">Reference proteome</keyword>
<name>A0A1X1UGC7_MYCFL</name>
<dbReference type="EMBL" id="LQOV01000006">
    <property type="protein sequence ID" value="ORV55758.1"/>
    <property type="molecule type" value="Genomic_DNA"/>
</dbReference>
<comment type="caution">
    <text evidence="1">The sequence shown here is derived from an EMBL/GenBank/DDBJ whole genome shotgun (WGS) entry which is preliminary data.</text>
</comment>
<evidence type="ECO:0000313" key="1">
    <source>
        <dbReference type="EMBL" id="ORV55758.1"/>
    </source>
</evidence>
<gene>
    <name evidence="1" type="ORF">AWC05_11200</name>
</gene>
<proteinExistence type="predicted"/>
<accession>A0A1X1UGC7</accession>
<sequence>MQPDAATKAIIATARERSVGSGFELLGEADGFWGRRNATVLDLRAQGEPSNGHKTEIAKCPVMSW</sequence>
<evidence type="ECO:0000313" key="2">
    <source>
        <dbReference type="Proteomes" id="UP000193010"/>
    </source>
</evidence>
<dbReference type="AlphaFoldDB" id="A0A1X1UGC7"/>
<organism evidence="1 2">
    <name type="scientific">Mycobacterium florentinum</name>
    <dbReference type="NCBI Taxonomy" id="292462"/>
    <lineage>
        <taxon>Bacteria</taxon>
        <taxon>Bacillati</taxon>
        <taxon>Actinomycetota</taxon>
        <taxon>Actinomycetes</taxon>
        <taxon>Mycobacteriales</taxon>
        <taxon>Mycobacteriaceae</taxon>
        <taxon>Mycobacterium</taxon>
        <taxon>Mycobacterium simiae complex</taxon>
    </lineage>
</organism>
<protein>
    <submittedName>
        <fullName evidence="1">Uncharacterized protein</fullName>
    </submittedName>
</protein>
<dbReference type="Proteomes" id="UP000193010">
    <property type="component" value="Unassembled WGS sequence"/>
</dbReference>
<reference evidence="1 2" key="1">
    <citation type="submission" date="2016-01" db="EMBL/GenBank/DDBJ databases">
        <title>The new phylogeny of the genus Mycobacterium.</title>
        <authorList>
            <person name="Tarcisio F."/>
            <person name="Conor M."/>
            <person name="Antonella G."/>
            <person name="Elisabetta G."/>
            <person name="Giulia F.S."/>
            <person name="Sara T."/>
            <person name="Anna F."/>
            <person name="Clotilde B."/>
            <person name="Roberto B."/>
            <person name="Veronica D.S."/>
            <person name="Fabio R."/>
            <person name="Monica P."/>
            <person name="Olivier J."/>
            <person name="Enrico T."/>
            <person name="Nicola S."/>
        </authorList>
    </citation>
    <scope>NUCLEOTIDE SEQUENCE [LARGE SCALE GENOMIC DNA]</scope>
    <source>
        <strain evidence="1 2">DSM 44852</strain>
    </source>
</reference>